<keyword evidence="2" id="KW-1185">Reference proteome</keyword>
<evidence type="ECO:0000313" key="2">
    <source>
        <dbReference type="Proteomes" id="UP001148629"/>
    </source>
</evidence>
<dbReference type="EMBL" id="JANRMS010000487">
    <property type="protein sequence ID" value="KAJ3538967.1"/>
    <property type="molecule type" value="Genomic_DNA"/>
</dbReference>
<reference evidence="1" key="1">
    <citation type="submission" date="2022-08" db="EMBL/GenBank/DDBJ databases">
        <title>Genome Sequence of Fusarium decemcellulare.</title>
        <authorList>
            <person name="Buettner E."/>
        </authorList>
    </citation>
    <scope>NUCLEOTIDE SEQUENCE</scope>
    <source>
        <strain evidence="1">Babe19</strain>
    </source>
</reference>
<proteinExistence type="predicted"/>
<organism evidence="1 2">
    <name type="scientific">Fusarium decemcellulare</name>
    <dbReference type="NCBI Taxonomy" id="57161"/>
    <lineage>
        <taxon>Eukaryota</taxon>
        <taxon>Fungi</taxon>
        <taxon>Dikarya</taxon>
        <taxon>Ascomycota</taxon>
        <taxon>Pezizomycotina</taxon>
        <taxon>Sordariomycetes</taxon>
        <taxon>Hypocreomycetidae</taxon>
        <taxon>Hypocreales</taxon>
        <taxon>Nectriaceae</taxon>
        <taxon>Fusarium</taxon>
        <taxon>Fusarium decemcellulare species complex</taxon>
    </lineage>
</organism>
<dbReference type="Proteomes" id="UP001148629">
    <property type="component" value="Unassembled WGS sequence"/>
</dbReference>
<accession>A0ACC1SG63</accession>
<name>A0ACC1SG63_9HYPO</name>
<sequence>MDAELRGRALVGVILLTSGVDFLLFGYDQGLFGGILAGTRFQDMLGNPSSTMSGLVTAIYDVGCAFGAVSAFLFGERIGRKKSIIYANIIVIVGAVIQAASYSYAQMFVARIIAGIGIGLSTVAVPILQSETLPAHNRGSLLVVQSTLIVVGISIASWVCLGTLYAESSMQWRFPIACQILFSFIVLVLCLWLPESPRWMAKTGNTEEARKLISRVLDKPLDSDEVEQQLSDILKFLALEEEAGEAAWHELFRNNTKSRNLQRVLLGMGPYLMNQWSGINSLSYYLGYILQTFLGYSQLVSLVLAGVSFSQCALFSIPPYFFIDRIGRRNTIMLSSGACAVCLFIISGSLLHQRSADAAAAVAFVFLYLDCYVLGFLPVSWSYSAEIQPLRVRNKATAVGVFSHWISNFVVVMVTPIGINNIGGNFFWIWAIICALFVPVAYVFGVETSGRTLEEVDQMFFDEPRIMMGLNPNHRRVIRAAPGSGAAQVREVQVQSDGSDLGAKEKAKSGL</sequence>
<protein>
    <submittedName>
        <fullName evidence="1">Uncharacterized protein</fullName>
    </submittedName>
</protein>
<gene>
    <name evidence="1" type="ORF">NM208_g5674</name>
</gene>
<comment type="caution">
    <text evidence="1">The sequence shown here is derived from an EMBL/GenBank/DDBJ whole genome shotgun (WGS) entry which is preliminary data.</text>
</comment>
<evidence type="ECO:0000313" key="1">
    <source>
        <dbReference type="EMBL" id="KAJ3538967.1"/>
    </source>
</evidence>